<organism evidence="2 3">
    <name type="scientific">Cressdnaviricota sp</name>
    <dbReference type="NCBI Taxonomy" id="2748378"/>
    <lineage>
        <taxon>Viruses</taxon>
        <taxon>Monodnaviria</taxon>
        <taxon>Shotokuvirae</taxon>
        <taxon>Cressdnaviricota</taxon>
    </lineage>
</organism>
<proteinExistence type="predicted"/>
<dbReference type="EMBL" id="MH617353">
    <property type="protein sequence ID" value="AXH76309.1"/>
    <property type="molecule type" value="Genomic_DNA"/>
</dbReference>
<feature type="region of interest" description="Disordered" evidence="1">
    <location>
        <begin position="28"/>
        <end position="62"/>
    </location>
</feature>
<dbReference type="Proteomes" id="UP000278544">
    <property type="component" value="Segment"/>
</dbReference>
<keyword evidence="3" id="KW-1185">Reference proteome</keyword>
<name>A0A345MY59_9VIRU</name>
<evidence type="ECO:0000313" key="2">
    <source>
        <dbReference type="EMBL" id="AXH76309.1"/>
    </source>
</evidence>
<evidence type="ECO:0000256" key="1">
    <source>
        <dbReference type="SAM" id="MobiDB-lite"/>
    </source>
</evidence>
<sequence>MRTPIHFELNFHTKCPRLTTRRLRLPLRFDRSRQSHRLQVQSSTMKTPSPATTPNKPPPMPLRPSQYDMWKQSVLASNPSFCVAPKKTLKRSVTIKDLNGLPSLKMPAKKSRPDPLLPHSPTEQELSDAAMPLAEWLSEQEAGLMATVAMTTGKSPEDAIDVDDAASCVCEQMTEDMTTVTSSGFFYSKSPMPPGRREIIDNLMDIMDAASLGYVVDKPLVKKLTIEFLKKHF</sequence>
<protein>
    <submittedName>
        <fullName evidence="2">1-phosphatidylinositol 4,5-bisphosphate phosphodiesterase delta-4</fullName>
    </submittedName>
</protein>
<feature type="compositionally biased region" description="Polar residues" evidence="1">
    <location>
        <begin position="37"/>
        <end position="46"/>
    </location>
</feature>
<accession>A0A345MY59</accession>
<reference evidence="2 3" key="1">
    <citation type="submission" date="2018-07" db="EMBL/GenBank/DDBJ databases">
        <title>Uncovering a Universe of Circular DNA Viruses in Animal Metagenomes.</title>
        <authorList>
            <person name="Tisza M."/>
            <person name="Buck C."/>
            <person name="Pastrana D."/>
            <person name="Welch N."/>
            <person name="Peretti A."/>
        </authorList>
    </citation>
    <scope>NUCLEOTIDE SEQUENCE [LARGE SCALE GENOMIC DNA]</scope>
    <source>
        <strain evidence="2">Ctce741</strain>
    </source>
</reference>
<evidence type="ECO:0000313" key="3">
    <source>
        <dbReference type="Proteomes" id="UP000278544"/>
    </source>
</evidence>